<evidence type="ECO:0000259" key="1">
    <source>
        <dbReference type="Pfam" id="PF02915"/>
    </source>
</evidence>
<dbReference type="InterPro" id="IPR003251">
    <property type="entry name" value="Rr_diiron-bd_dom"/>
</dbReference>
<dbReference type="RefSeq" id="WP_345826195.1">
    <property type="nucleotide sequence ID" value="NZ_JBDIML010000006.1"/>
</dbReference>
<feature type="domain" description="Rubrerythrin diiron-binding" evidence="1">
    <location>
        <begin position="43"/>
        <end position="160"/>
    </location>
</feature>
<comment type="caution">
    <text evidence="2">The sequence shown here is derived from an EMBL/GenBank/DDBJ whole genome shotgun (WGS) entry which is preliminary data.</text>
</comment>
<reference evidence="2 3" key="1">
    <citation type="submission" date="2024-05" db="EMBL/GenBank/DDBJ databases">
        <authorList>
            <person name="Haq I."/>
            <person name="Ullah Z."/>
            <person name="Ahmad R."/>
            <person name="Li M."/>
            <person name="Tong Y."/>
        </authorList>
    </citation>
    <scope>NUCLEOTIDE SEQUENCE [LARGE SCALE GENOMIC DNA]</scope>
    <source>
        <strain evidence="2 3">16A2E</strain>
    </source>
</reference>
<evidence type="ECO:0000313" key="3">
    <source>
        <dbReference type="Proteomes" id="UP001444625"/>
    </source>
</evidence>
<dbReference type="Pfam" id="PF02915">
    <property type="entry name" value="Rubrerythrin"/>
    <property type="match status" value="1"/>
</dbReference>
<dbReference type="Gene3D" id="1.20.1260.10">
    <property type="match status" value="1"/>
</dbReference>
<keyword evidence="3" id="KW-1185">Reference proteome</keyword>
<organism evidence="2 3">
    <name type="scientific">Ornithinibacillus xuwenensis</name>
    <dbReference type="NCBI Taxonomy" id="3144668"/>
    <lineage>
        <taxon>Bacteria</taxon>
        <taxon>Bacillati</taxon>
        <taxon>Bacillota</taxon>
        <taxon>Bacilli</taxon>
        <taxon>Bacillales</taxon>
        <taxon>Bacillaceae</taxon>
        <taxon>Ornithinibacillus</taxon>
    </lineage>
</organism>
<dbReference type="CDD" id="cd00657">
    <property type="entry name" value="Ferritin_like"/>
    <property type="match status" value="1"/>
</dbReference>
<sequence>MYYYTYPYWPQLQYTTSYAPTNVERSIDLNRAMGIQEKVLDALIEGMEGESEAIDFYTRLSAMAPNNEAKEAVIHALEDEKRHLDSFMNLYKRLAGNNPSYKKRRKRFSTFKEGIKLAYQDELEAYEKYRDDYLLTSDASVRDVFFLAMTDEIEHATRFAFVYQNLV</sequence>
<name>A0ABU9XK99_9BACI</name>
<proteinExistence type="predicted"/>
<accession>A0ABU9XK99</accession>
<dbReference type="EMBL" id="JBDIML010000006">
    <property type="protein sequence ID" value="MEN2768701.1"/>
    <property type="molecule type" value="Genomic_DNA"/>
</dbReference>
<dbReference type="SUPFAM" id="SSF47240">
    <property type="entry name" value="Ferritin-like"/>
    <property type="match status" value="1"/>
</dbReference>
<dbReference type="Proteomes" id="UP001444625">
    <property type="component" value="Unassembled WGS sequence"/>
</dbReference>
<evidence type="ECO:0000313" key="2">
    <source>
        <dbReference type="EMBL" id="MEN2768701.1"/>
    </source>
</evidence>
<dbReference type="InterPro" id="IPR009078">
    <property type="entry name" value="Ferritin-like_SF"/>
</dbReference>
<dbReference type="InterPro" id="IPR012347">
    <property type="entry name" value="Ferritin-like"/>
</dbReference>
<gene>
    <name evidence="2" type="ORF">ABC228_16070</name>
</gene>
<protein>
    <submittedName>
        <fullName evidence="2">Ferritin-like domain-containing protein</fullName>
    </submittedName>
</protein>